<gene>
    <name evidence="2" type="ORF">SCF082_LOCUS20433</name>
</gene>
<feature type="region of interest" description="Disordered" evidence="1">
    <location>
        <begin position="365"/>
        <end position="390"/>
    </location>
</feature>
<reference evidence="2 3" key="1">
    <citation type="submission" date="2024-02" db="EMBL/GenBank/DDBJ databases">
        <authorList>
            <person name="Chen Y."/>
            <person name="Shah S."/>
            <person name="Dougan E. K."/>
            <person name="Thang M."/>
            <person name="Chan C."/>
        </authorList>
    </citation>
    <scope>NUCLEOTIDE SEQUENCE [LARGE SCALE GENOMIC DNA]</scope>
</reference>
<name>A0ABP0L3V4_9DINO</name>
<keyword evidence="3" id="KW-1185">Reference proteome</keyword>
<evidence type="ECO:0000256" key="1">
    <source>
        <dbReference type="SAM" id="MobiDB-lite"/>
    </source>
</evidence>
<sequence length="390" mass="42621">MSVDGSRETVAQNGQVYTAEKVRRLGTVITLLGVSRGPPGRALRALKVDTYGRCEESDTREWSVRRLRREHVLLKVVGRSSLAHLLSGSTFVDFMADAAAPQTLGSGTPKSRRRSGSSTGHAAEVHTCDSVQQVHTLPPRKEVNIRAFVLATDGELQNRGRGGKGKPGREVGSFVAGDDECLVQITFWSESAKRWYPKIIEWLDATEDGQFPEVEITACQVAAFRHPCSKELRRLQSTPRTQVRKLGASSLVVTPCAAVLTEDADALTVAPLVSCFQGIVSRVESLIHTHEDVPMKEIGVTMANGYEVPVMLYDAQTEEEVATKDAVAVWFGEHRAGLRDRAESKGMVWMFNSSYLLNLGATEKAPKGKPLSIGGSGVEEYAEADEEHPY</sequence>
<feature type="compositionally biased region" description="Acidic residues" evidence="1">
    <location>
        <begin position="380"/>
        <end position="390"/>
    </location>
</feature>
<organism evidence="2 3">
    <name type="scientific">Durusdinium trenchii</name>
    <dbReference type="NCBI Taxonomy" id="1381693"/>
    <lineage>
        <taxon>Eukaryota</taxon>
        <taxon>Sar</taxon>
        <taxon>Alveolata</taxon>
        <taxon>Dinophyceae</taxon>
        <taxon>Suessiales</taxon>
        <taxon>Symbiodiniaceae</taxon>
        <taxon>Durusdinium</taxon>
    </lineage>
</organism>
<dbReference type="EMBL" id="CAXAMM010014269">
    <property type="protein sequence ID" value="CAK9033289.1"/>
    <property type="molecule type" value="Genomic_DNA"/>
</dbReference>
<dbReference type="Proteomes" id="UP001642464">
    <property type="component" value="Unassembled WGS sequence"/>
</dbReference>
<accession>A0ABP0L3V4</accession>
<evidence type="ECO:0000313" key="3">
    <source>
        <dbReference type="Proteomes" id="UP001642464"/>
    </source>
</evidence>
<comment type="caution">
    <text evidence="2">The sequence shown here is derived from an EMBL/GenBank/DDBJ whole genome shotgun (WGS) entry which is preliminary data.</text>
</comment>
<evidence type="ECO:0008006" key="4">
    <source>
        <dbReference type="Google" id="ProtNLM"/>
    </source>
</evidence>
<protein>
    <recommendedName>
        <fullName evidence="4">Replication protein A OB domain-containing protein</fullName>
    </recommendedName>
</protein>
<evidence type="ECO:0000313" key="2">
    <source>
        <dbReference type="EMBL" id="CAK9033289.1"/>
    </source>
</evidence>
<proteinExistence type="predicted"/>
<feature type="region of interest" description="Disordered" evidence="1">
    <location>
        <begin position="102"/>
        <end position="125"/>
    </location>
</feature>